<proteinExistence type="predicted"/>
<dbReference type="Proteomes" id="UP001155034">
    <property type="component" value="Unassembled WGS sequence"/>
</dbReference>
<dbReference type="Proteomes" id="UP001155057">
    <property type="component" value="Unassembled WGS sequence"/>
</dbReference>
<evidence type="ECO:0000313" key="6">
    <source>
        <dbReference type="Proteomes" id="UP001155027"/>
    </source>
</evidence>
<dbReference type="EMBL" id="JANTYZ010000010">
    <property type="protein sequence ID" value="MCS3866197.1"/>
    <property type="molecule type" value="Genomic_DNA"/>
</dbReference>
<sequence>MADSHATHSERLPNGYVEKTDGRVAPKDLVWDSSDAEFREVERGDAAFGAKLDGFERVATPAYWVTFDGTTGIVWGVGTSPEESLRTAKFEAFGDDHGAVGYEFACWCEEMSTRVCSETLYEKVNDEGQLSISEDRLRKHITMT</sequence>
<protein>
    <submittedName>
        <fullName evidence="1">Uncharacterized protein</fullName>
    </submittedName>
</protein>
<dbReference type="EMBL" id="JANUAU010000007">
    <property type="protein sequence ID" value="MCS3678426.1"/>
    <property type="molecule type" value="Genomic_DNA"/>
</dbReference>
<dbReference type="EMBL" id="JANUAE010000007">
    <property type="protein sequence ID" value="MCS3710607.1"/>
    <property type="molecule type" value="Genomic_DNA"/>
</dbReference>
<evidence type="ECO:0000313" key="1">
    <source>
        <dbReference type="EMBL" id="MCS3678426.1"/>
    </source>
</evidence>
<comment type="caution">
    <text evidence="1">The sequence shown here is derived from an EMBL/GenBank/DDBJ whole genome shotgun (WGS) entry which is preliminary data.</text>
</comment>
<evidence type="ECO:0000313" key="5">
    <source>
        <dbReference type="EMBL" id="MCS4120565.1"/>
    </source>
</evidence>
<gene>
    <name evidence="5" type="ORF">GGP45_000883</name>
    <name evidence="2" type="ORF">GGP61_002220</name>
    <name evidence="1" type="ORF">GGP71_002357</name>
    <name evidence="3" type="ORF">GGP82_002768</name>
    <name evidence="4" type="ORF">GGQ01_001990</name>
</gene>
<dbReference type="Proteomes" id="UP001155144">
    <property type="component" value="Unassembled WGS sequence"/>
</dbReference>
<accession>A0A840EGF6</accession>
<dbReference type="EMBL" id="JANUBL010000001">
    <property type="protein sequence ID" value="MCS4120565.1"/>
    <property type="molecule type" value="Genomic_DNA"/>
</dbReference>
<dbReference type="EMBL" id="JANUBF010000012">
    <property type="protein sequence ID" value="MCS4036918.1"/>
    <property type="molecule type" value="Genomic_DNA"/>
</dbReference>
<dbReference type="RefSeq" id="WP_103015447.1">
    <property type="nucleotide sequence ID" value="NZ_CALTRV010000004.1"/>
</dbReference>
<dbReference type="Proteomes" id="UP001155040">
    <property type="component" value="Unassembled WGS sequence"/>
</dbReference>
<evidence type="ECO:0000313" key="3">
    <source>
        <dbReference type="EMBL" id="MCS3866197.1"/>
    </source>
</evidence>
<dbReference type="AlphaFoldDB" id="A0A840EGF6"/>
<name>A0A840EGF6_9BACT</name>
<reference evidence="1" key="1">
    <citation type="submission" date="2022-08" db="EMBL/GenBank/DDBJ databases">
        <title>Genomic Encyclopedia of Type Strains, Phase V (KMG-V): Genome sequencing to study the core and pangenomes of soil and plant-associated prokaryotes.</title>
        <authorList>
            <person name="Whitman W."/>
        </authorList>
    </citation>
    <scope>NUCLEOTIDE SEQUENCE</scope>
    <source>
        <strain evidence="1">0</strain>
        <strain evidence="3">SP2016B</strain>
        <strain evidence="4">SP3012</strain>
        <strain evidence="5">SP3026</strain>
        <strain evidence="2">SP3049</strain>
    </source>
</reference>
<evidence type="ECO:0000313" key="4">
    <source>
        <dbReference type="EMBL" id="MCS4036918.1"/>
    </source>
</evidence>
<evidence type="ECO:0000313" key="2">
    <source>
        <dbReference type="EMBL" id="MCS3710607.1"/>
    </source>
</evidence>
<dbReference type="Proteomes" id="UP001155027">
    <property type="component" value="Unassembled WGS sequence"/>
</dbReference>
<organism evidence="1 6">
    <name type="scientific">Salinibacter ruber</name>
    <dbReference type="NCBI Taxonomy" id="146919"/>
    <lineage>
        <taxon>Bacteria</taxon>
        <taxon>Pseudomonadati</taxon>
        <taxon>Rhodothermota</taxon>
        <taxon>Rhodothermia</taxon>
        <taxon>Rhodothermales</taxon>
        <taxon>Salinibacteraceae</taxon>
        <taxon>Salinibacter</taxon>
    </lineage>
</organism>